<accession>A0ABR9GBR7</accession>
<evidence type="ECO:0000256" key="4">
    <source>
        <dbReference type="ARBA" id="ARBA00010561"/>
    </source>
</evidence>
<evidence type="ECO:0000256" key="9">
    <source>
        <dbReference type="ARBA" id="ARBA00022679"/>
    </source>
</evidence>
<organism evidence="20 21">
    <name type="scientific">Dyella acidiphila</name>
    <dbReference type="NCBI Taxonomy" id="2775866"/>
    <lineage>
        <taxon>Bacteria</taxon>
        <taxon>Pseudomonadati</taxon>
        <taxon>Pseudomonadota</taxon>
        <taxon>Gammaproteobacteria</taxon>
        <taxon>Lysobacterales</taxon>
        <taxon>Rhodanobacteraceae</taxon>
        <taxon>Dyella</taxon>
    </lineage>
</organism>
<keyword evidence="21" id="KW-1185">Reference proteome</keyword>
<evidence type="ECO:0000256" key="15">
    <source>
        <dbReference type="ARBA" id="ARBA00032605"/>
    </source>
</evidence>
<evidence type="ECO:0000256" key="2">
    <source>
        <dbReference type="ARBA" id="ARBA00004651"/>
    </source>
</evidence>
<sequence>MMRGLLVALGFLTRLPVPPGAFDDTRARSASLVWYPLVGLLIGLLLGVLAWLLRDTPPLLTAGLVVTAWTVLTGALHLDGLADSADAWIGGLGDREKTLAIMKDPRCGPAGVLAIVLALLLKFGAIASLHPAPWSELILAPLLARASLTALFLTTPYVRGGGLGAALSSAPRNACAVAIAISAGFCLLGRWHGVVALGVTAVVFMLWRGACVKRLGGITGDTAGALTELIEVAVLVALTVR</sequence>
<dbReference type="InterPro" id="IPR003805">
    <property type="entry name" value="CobS"/>
</dbReference>
<reference evidence="20 21" key="1">
    <citation type="submission" date="2020-09" db="EMBL/GenBank/DDBJ databases">
        <title>Dyella sp. 7MK23 isolated from forest soil.</title>
        <authorList>
            <person name="Fu J."/>
        </authorList>
    </citation>
    <scope>NUCLEOTIDE SEQUENCE [LARGE SCALE GENOMIC DNA]</scope>
    <source>
        <strain evidence="20 21">7MK23</strain>
    </source>
</reference>
<keyword evidence="12 19" id="KW-1133">Transmembrane helix</keyword>
<evidence type="ECO:0000256" key="7">
    <source>
        <dbReference type="ARBA" id="ARBA00022475"/>
    </source>
</evidence>
<evidence type="ECO:0000256" key="13">
    <source>
        <dbReference type="ARBA" id="ARBA00023136"/>
    </source>
</evidence>
<evidence type="ECO:0000256" key="12">
    <source>
        <dbReference type="ARBA" id="ARBA00022989"/>
    </source>
</evidence>
<dbReference type="Pfam" id="PF02654">
    <property type="entry name" value="CobS"/>
    <property type="match status" value="1"/>
</dbReference>
<comment type="function">
    <text evidence="14 19">Joins adenosylcobinamide-GDP and alpha-ribazole to generate adenosylcobalamin (Ado-cobalamin). Also synthesizes adenosylcobalamin 5'-phosphate from adenosylcobinamide-GDP and alpha-ribazole 5'-phosphate.</text>
</comment>
<evidence type="ECO:0000256" key="3">
    <source>
        <dbReference type="ARBA" id="ARBA00004663"/>
    </source>
</evidence>
<dbReference type="Proteomes" id="UP000651010">
    <property type="component" value="Unassembled WGS sequence"/>
</dbReference>
<evidence type="ECO:0000256" key="14">
    <source>
        <dbReference type="ARBA" id="ARBA00025228"/>
    </source>
</evidence>
<dbReference type="PANTHER" id="PTHR34148:SF1">
    <property type="entry name" value="ADENOSYLCOBINAMIDE-GDP RIBAZOLETRANSFERASE"/>
    <property type="match status" value="1"/>
</dbReference>
<feature type="transmembrane region" description="Helical" evidence="19">
    <location>
        <begin position="59"/>
        <end position="78"/>
    </location>
</feature>
<keyword evidence="7 19" id="KW-1003">Cell membrane</keyword>
<gene>
    <name evidence="19" type="primary">cobS</name>
    <name evidence="20" type="ORF">IGX34_13935</name>
</gene>
<keyword evidence="11 19" id="KW-0460">Magnesium</keyword>
<proteinExistence type="inferred from homology"/>
<dbReference type="HAMAP" id="MF_00719">
    <property type="entry name" value="CobS"/>
    <property type="match status" value="1"/>
</dbReference>
<evidence type="ECO:0000256" key="8">
    <source>
        <dbReference type="ARBA" id="ARBA00022573"/>
    </source>
</evidence>
<evidence type="ECO:0000256" key="1">
    <source>
        <dbReference type="ARBA" id="ARBA00001946"/>
    </source>
</evidence>
<dbReference type="PANTHER" id="PTHR34148">
    <property type="entry name" value="ADENOSYLCOBINAMIDE-GDP RIBAZOLETRANSFERASE"/>
    <property type="match status" value="1"/>
</dbReference>
<keyword evidence="9 19" id="KW-0808">Transferase</keyword>
<dbReference type="EC" id="2.7.8.26" evidence="5 19"/>
<comment type="pathway">
    <text evidence="3 19">Cofactor biosynthesis; adenosylcobalamin biosynthesis; adenosylcobalamin from cob(II)yrinate a,c-diamide: step 7/7.</text>
</comment>
<evidence type="ECO:0000256" key="19">
    <source>
        <dbReference type="HAMAP-Rule" id="MF_00719"/>
    </source>
</evidence>
<comment type="caution">
    <text evidence="20">The sequence shown here is derived from an EMBL/GenBank/DDBJ whole genome shotgun (WGS) entry which is preliminary data.</text>
</comment>
<feature type="transmembrane region" description="Helical" evidence="19">
    <location>
        <begin position="178"/>
        <end position="207"/>
    </location>
</feature>
<dbReference type="NCBIfam" id="TIGR00317">
    <property type="entry name" value="cobS"/>
    <property type="match status" value="1"/>
</dbReference>
<comment type="similarity">
    <text evidence="4 19">Belongs to the CobS family.</text>
</comment>
<keyword evidence="13 19" id="KW-0472">Membrane</keyword>
<evidence type="ECO:0000313" key="21">
    <source>
        <dbReference type="Proteomes" id="UP000651010"/>
    </source>
</evidence>
<dbReference type="RefSeq" id="WP_192556425.1">
    <property type="nucleotide sequence ID" value="NZ_JACZZA010000008.1"/>
</dbReference>
<dbReference type="GO" id="GO:0051073">
    <property type="term" value="F:adenosylcobinamide-GDP ribazoletransferase activity"/>
    <property type="evidence" value="ECO:0007669"/>
    <property type="project" value="UniProtKB-EC"/>
</dbReference>
<evidence type="ECO:0000256" key="17">
    <source>
        <dbReference type="ARBA" id="ARBA00048623"/>
    </source>
</evidence>
<evidence type="ECO:0000256" key="16">
    <source>
        <dbReference type="ARBA" id="ARBA00032853"/>
    </source>
</evidence>
<comment type="cofactor">
    <cofactor evidence="1 19">
        <name>Mg(2+)</name>
        <dbReference type="ChEBI" id="CHEBI:18420"/>
    </cofactor>
</comment>
<feature type="transmembrane region" description="Helical" evidence="19">
    <location>
        <begin position="33"/>
        <end position="52"/>
    </location>
</feature>
<name>A0ABR9GBR7_9GAMM</name>
<keyword evidence="8 19" id="KW-0169">Cobalamin biosynthesis</keyword>
<comment type="catalytic activity">
    <reaction evidence="17 19">
        <text>alpha-ribazole + adenosylcob(III)inamide-GDP = adenosylcob(III)alamin + GMP + H(+)</text>
        <dbReference type="Rhea" id="RHEA:16049"/>
        <dbReference type="ChEBI" id="CHEBI:10329"/>
        <dbReference type="ChEBI" id="CHEBI:15378"/>
        <dbReference type="ChEBI" id="CHEBI:18408"/>
        <dbReference type="ChEBI" id="CHEBI:58115"/>
        <dbReference type="ChEBI" id="CHEBI:60487"/>
        <dbReference type="EC" id="2.7.8.26"/>
    </reaction>
</comment>
<evidence type="ECO:0000256" key="11">
    <source>
        <dbReference type="ARBA" id="ARBA00022842"/>
    </source>
</evidence>
<evidence type="ECO:0000256" key="18">
    <source>
        <dbReference type="ARBA" id="ARBA00049504"/>
    </source>
</evidence>
<feature type="transmembrane region" description="Helical" evidence="19">
    <location>
        <begin position="110"/>
        <end position="130"/>
    </location>
</feature>
<evidence type="ECO:0000256" key="6">
    <source>
        <dbReference type="ARBA" id="ARBA00015850"/>
    </source>
</evidence>
<dbReference type="NCBIfam" id="NF001278">
    <property type="entry name" value="PRK00235.1-5"/>
    <property type="match status" value="1"/>
</dbReference>
<keyword evidence="10 19" id="KW-0812">Transmembrane</keyword>
<dbReference type="EMBL" id="JACZZA010000008">
    <property type="protein sequence ID" value="MBE1161480.1"/>
    <property type="molecule type" value="Genomic_DNA"/>
</dbReference>
<evidence type="ECO:0000256" key="10">
    <source>
        <dbReference type="ARBA" id="ARBA00022692"/>
    </source>
</evidence>
<comment type="catalytic activity">
    <reaction evidence="18 19">
        <text>alpha-ribazole 5'-phosphate + adenosylcob(III)inamide-GDP = adenosylcob(III)alamin 5'-phosphate + GMP + H(+)</text>
        <dbReference type="Rhea" id="RHEA:23560"/>
        <dbReference type="ChEBI" id="CHEBI:15378"/>
        <dbReference type="ChEBI" id="CHEBI:57918"/>
        <dbReference type="ChEBI" id="CHEBI:58115"/>
        <dbReference type="ChEBI" id="CHEBI:60487"/>
        <dbReference type="ChEBI" id="CHEBI:60493"/>
        <dbReference type="EC" id="2.7.8.26"/>
    </reaction>
</comment>
<protein>
    <recommendedName>
        <fullName evidence="6 19">Adenosylcobinamide-GDP ribazoletransferase</fullName>
        <ecNumber evidence="5 19">2.7.8.26</ecNumber>
    </recommendedName>
    <alternativeName>
        <fullName evidence="16 19">Cobalamin synthase</fullName>
    </alternativeName>
    <alternativeName>
        <fullName evidence="15 19">Cobalamin-5'-phosphate synthase</fullName>
    </alternativeName>
</protein>
<comment type="subcellular location">
    <subcellularLocation>
        <location evidence="2 19">Cell membrane</location>
        <topology evidence="2 19">Multi-pass membrane protein</topology>
    </subcellularLocation>
</comment>
<evidence type="ECO:0000256" key="5">
    <source>
        <dbReference type="ARBA" id="ARBA00013200"/>
    </source>
</evidence>
<evidence type="ECO:0000313" key="20">
    <source>
        <dbReference type="EMBL" id="MBE1161480.1"/>
    </source>
</evidence>